<keyword evidence="4" id="KW-0285">Flavoprotein</keyword>
<dbReference type="Gene3D" id="3.50.50.60">
    <property type="entry name" value="FAD/NAD(P)-binding domain"/>
    <property type="match status" value="1"/>
</dbReference>
<dbReference type="Proteomes" id="UP000623467">
    <property type="component" value="Unassembled WGS sequence"/>
</dbReference>
<dbReference type="InterPro" id="IPR050281">
    <property type="entry name" value="Flavin_monoamine_oxidase"/>
</dbReference>
<evidence type="ECO:0000259" key="6">
    <source>
        <dbReference type="Pfam" id="PF01593"/>
    </source>
</evidence>
<comment type="cofactor">
    <cofactor evidence="1 4">
        <name>FAD</name>
        <dbReference type="ChEBI" id="CHEBI:57692"/>
    </cofactor>
</comment>
<keyword evidence="8" id="KW-1185">Reference proteome</keyword>
<dbReference type="GO" id="GO:0001716">
    <property type="term" value="F:L-amino-acid oxidase activity"/>
    <property type="evidence" value="ECO:0007669"/>
    <property type="project" value="TreeGrafter"/>
</dbReference>
<feature type="binding site" evidence="3">
    <location>
        <begin position="96"/>
        <end position="99"/>
    </location>
    <ligand>
        <name>FAD</name>
        <dbReference type="ChEBI" id="CHEBI:57692"/>
    </ligand>
</feature>
<dbReference type="Pfam" id="PF01593">
    <property type="entry name" value="Amino_oxidase"/>
    <property type="match status" value="1"/>
</dbReference>
<feature type="domain" description="Amine oxidase" evidence="6">
    <location>
        <begin position="51"/>
        <end position="508"/>
    </location>
</feature>
<sequence length="612" mass="67797">MPSTPGDHWREMSNPQGRPTPPLEGLTQWPAKPDPLPASQQLNIGIIGGGVAGLYAALLLQREGHLVRIFEGTDRVGGRVYTHYFTQEENQYFEAGAMRIPDSKFHAITFDLIDYVQSLVPTDRAVDLIPYHLNSAGNDLFINGQRKPGVSVSSTTPAQLDWPDIPEKFNKSASTLLTDAISLFIDALENDFAKGIEQLLKFDNYSFRTYLMSVMEYPSSVVDFMETVLSQTNQYALSVPELVLESVDFSTKQWYTIDRGMSRLPNAMAYLVGYECITYGARVTGIRDTAKGVEVKAVGYNGALSAHFDRVIVAIPPAALKMIADRDRWPVDKEMAIRSMHFEAVYKMGLRFKTRFWERVGQNGPSEGGQSTTDLPIRWLVFPSNGIDTEGPGVLLVYAWMTDATTWLPLTPIERRSLALYCIAKLYDGLVDPESGKSIKVNDLLISSADAIWSSSTATGNAFLLPGQFKTRFEPARRPEGNVYFAGEHLSYHHTWISGALQSALYTVSLMLDDDTLPPLNSGDGKYPEANRLPWKGGLPRQGGLPVILGPRDHMEAVPKIKFSFSPTFEWTGGDEGKDNEQAYPLDLGMGVASALGPQVMSLRGPQAMERY</sequence>
<proteinExistence type="inferred from homology"/>
<organism evidence="7 8">
    <name type="scientific">Mycena sanguinolenta</name>
    <dbReference type="NCBI Taxonomy" id="230812"/>
    <lineage>
        <taxon>Eukaryota</taxon>
        <taxon>Fungi</taxon>
        <taxon>Dikarya</taxon>
        <taxon>Basidiomycota</taxon>
        <taxon>Agaricomycotina</taxon>
        <taxon>Agaricomycetes</taxon>
        <taxon>Agaricomycetidae</taxon>
        <taxon>Agaricales</taxon>
        <taxon>Marasmiineae</taxon>
        <taxon>Mycenaceae</taxon>
        <taxon>Mycena</taxon>
    </lineage>
</organism>
<dbReference type="PRINTS" id="PR00757">
    <property type="entry name" value="AMINEOXDASEF"/>
</dbReference>
<reference evidence="7" key="1">
    <citation type="submission" date="2020-05" db="EMBL/GenBank/DDBJ databases">
        <title>Mycena genomes resolve the evolution of fungal bioluminescence.</title>
        <authorList>
            <person name="Tsai I.J."/>
        </authorList>
    </citation>
    <scope>NUCLEOTIDE SEQUENCE</scope>
    <source>
        <strain evidence="7">160909Yilan</strain>
    </source>
</reference>
<dbReference type="Gene3D" id="1.10.405.10">
    <property type="entry name" value="Guanine Nucleotide Dissociation Inhibitor, domain 1"/>
    <property type="match status" value="1"/>
</dbReference>
<dbReference type="SUPFAM" id="SSF51905">
    <property type="entry name" value="FAD/NAD(P)-binding domain"/>
    <property type="match status" value="1"/>
</dbReference>
<comment type="similarity">
    <text evidence="4">Belongs to the flavin monoamine oxidase family.</text>
</comment>
<name>A0A8H7DEV1_9AGAR</name>
<keyword evidence="4" id="KW-0274">FAD</keyword>
<accession>A0A8H7DEV1</accession>
<evidence type="ECO:0000256" key="1">
    <source>
        <dbReference type="ARBA" id="ARBA00001974"/>
    </source>
</evidence>
<evidence type="ECO:0000313" key="8">
    <source>
        <dbReference type="Proteomes" id="UP000623467"/>
    </source>
</evidence>
<dbReference type="PANTHER" id="PTHR10742">
    <property type="entry name" value="FLAVIN MONOAMINE OXIDASE"/>
    <property type="match status" value="1"/>
</dbReference>
<dbReference type="InterPro" id="IPR001613">
    <property type="entry name" value="Flavin_amine_oxidase"/>
</dbReference>
<comment type="caution">
    <text evidence="7">The sequence shown here is derived from an EMBL/GenBank/DDBJ whole genome shotgun (WGS) entry which is preliminary data.</text>
</comment>
<dbReference type="AlphaFoldDB" id="A0A8H7DEV1"/>
<evidence type="ECO:0000256" key="3">
    <source>
        <dbReference type="PIRSR" id="PIRSR601613-1"/>
    </source>
</evidence>
<evidence type="ECO:0000256" key="5">
    <source>
        <dbReference type="SAM" id="MobiDB-lite"/>
    </source>
</evidence>
<dbReference type="GO" id="GO:0009063">
    <property type="term" value="P:amino acid catabolic process"/>
    <property type="evidence" value="ECO:0007669"/>
    <property type="project" value="TreeGrafter"/>
</dbReference>
<dbReference type="Gene3D" id="3.90.660.10">
    <property type="match status" value="1"/>
</dbReference>
<feature type="region of interest" description="Disordered" evidence="5">
    <location>
        <begin position="1"/>
        <end position="34"/>
    </location>
</feature>
<protein>
    <recommendedName>
        <fullName evidence="4">Amine oxidase</fullName>
        <ecNumber evidence="4">1.4.3.-</ecNumber>
    </recommendedName>
</protein>
<dbReference type="InterPro" id="IPR036188">
    <property type="entry name" value="FAD/NAD-bd_sf"/>
</dbReference>
<dbReference type="OrthoDB" id="7777654at2759"/>
<feature type="binding site" evidence="3">
    <location>
        <position position="283"/>
    </location>
    <ligand>
        <name>FAD</name>
        <dbReference type="ChEBI" id="CHEBI:57692"/>
    </ligand>
</feature>
<feature type="binding site" evidence="3">
    <location>
        <position position="398"/>
    </location>
    <ligand>
        <name>substrate</name>
    </ligand>
</feature>
<dbReference type="EMBL" id="JACAZH010000003">
    <property type="protein sequence ID" value="KAF7372864.1"/>
    <property type="molecule type" value="Genomic_DNA"/>
</dbReference>
<keyword evidence="2 4" id="KW-0560">Oxidoreductase</keyword>
<dbReference type="SUPFAM" id="SSF54373">
    <property type="entry name" value="FAD-linked reductases, C-terminal domain"/>
    <property type="match status" value="1"/>
</dbReference>
<dbReference type="EC" id="1.4.3.-" evidence="4"/>
<dbReference type="PANTHER" id="PTHR10742:SF342">
    <property type="entry name" value="AMINE OXIDASE"/>
    <property type="match status" value="1"/>
</dbReference>
<evidence type="ECO:0000256" key="4">
    <source>
        <dbReference type="RuleBase" id="RU362067"/>
    </source>
</evidence>
<dbReference type="InterPro" id="IPR002937">
    <property type="entry name" value="Amino_oxidase"/>
</dbReference>
<feature type="binding site" evidence="3">
    <location>
        <position position="99"/>
    </location>
    <ligand>
        <name>substrate</name>
    </ligand>
</feature>
<evidence type="ECO:0000313" key="7">
    <source>
        <dbReference type="EMBL" id="KAF7372864.1"/>
    </source>
</evidence>
<feature type="binding site" evidence="3">
    <location>
        <position position="488"/>
    </location>
    <ligand>
        <name>FAD</name>
        <dbReference type="ChEBI" id="CHEBI:57692"/>
    </ligand>
</feature>
<evidence type="ECO:0000256" key="2">
    <source>
        <dbReference type="ARBA" id="ARBA00023002"/>
    </source>
</evidence>
<gene>
    <name evidence="7" type="ORF">MSAN_00492500</name>
</gene>